<protein>
    <submittedName>
        <fullName evidence="2">PD-(D/E)XK nuclease family protein</fullName>
    </submittedName>
</protein>
<dbReference type="InterPro" id="IPR038726">
    <property type="entry name" value="PDDEXK_AddAB-type"/>
</dbReference>
<dbReference type="SUPFAM" id="SSF52540">
    <property type="entry name" value="P-loop containing nucleoside triphosphate hydrolases"/>
    <property type="match status" value="1"/>
</dbReference>
<dbReference type="Proteomes" id="UP000823597">
    <property type="component" value="Unassembled WGS sequence"/>
</dbReference>
<dbReference type="InterPro" id="IPR011604">
    <property type="entry name" value="PDDEXK-like_dom_sf"/>
</dbReference>
<dbReference type="Pfam" id="PF12705">
    <property type="entry name" value="PDDEXK_1"/>
    <property type="match status" value="1"/>
</dbReference>
<evidence type="ECO:0000313" key="3">
    <source>
        <dbReference type="Proteomes" id="UP000823597"/>
    </source>
</evidence>
<feature type="domain" description="PD-(D/E)XK endonuclease-like" evidence="1">
    <location>
        <begin position="659"/>
        <end position="933"/>
    </location>
</feature>
<comment type="caution">
    <text evidence="2">The sequence shown here is derived from an EMBL/GenBank/DDBJ whole genome shotgun (WGS) entry which is preliminary data.</text>
</comment>
<dbReference type="Gene3D" id="3.90.320.10">
    <property type="match status" value="1"/>
</dbReference>
<dbReference type="EMBL" id="JADIME010000091">
    <property type="protein sequence ID" value="MBO8466030.1"/>
    <property type="molecule type" value="Genomic_DNA"/>
</dbReference>
<accession>A0A9D9I5H8</accession>
<gene>
    <name evidence="2" type="ORF">IAB93_08590</name>
</gene>
<proteinExistence type="predicted"/>
<reference evidence="2" key="2">
    <citation type="journal article" date="2021" name="PeerJ">
        <title>Extensive microbial diversity within the chicken gut microbiome revealed by metagenomics and culture.</title>
        <authorList>
            <person name="Gilroy R."/>
            <person name="Ravi A."/>
            <person name="Getino M."/>
            <person name="Pursley I."/>
            <person name="Horton D.L."/>
            <person name="Alikhan N.F."/>
            <person name="Baker D."/>
            <person name="Gharbi K."/>
            <person name="Hall N."/>
            <person name="Watson M."/>
            <person name="Adriaenssens E.M."/>
            <person name="Foster-Nyarko E."/>
            <person name="Jarju S."/>
            <person name="Secka A."/>
            <person name="Antonio M."/>
            <person name="Oren A."/>
            <person name="Chaudhuri R.R."/>
            <person name="La Ragione R."/>
            <person name="Hildebrand F."/>
            <person name="Pallen M.J."/>
        </authorList>
    </citation>
    <scope>NUCLEOTIDE SEQUENCE</scope>
    <source>
        <strain evidence="2">10037</strain>
    </source>
</reference>
<name>A0A9D9I5H8_9BACT</name>
<evidence type="ECO:0000313" key="2">
    <source>
        <dbReference type="EMBL" id="MBO8466030.1"/>
    </source>
</evidence>
<sequence>MGEIKPFLRQVAEICKYRILDRNSRVCLVFPSRRSTVFFRQYLSEIMDKPFFSPELITINELFGKISDLRVADRITLLQRLYACYSEIVPEPESLDSFVFWGDMLVSDFNDVDKYMVDARSLFMNVSDLNALKDDFSYLTEKQREAIKGFWGHYFGNGVSVSDGVRKNFSSNWSILFPLYERFRALLGKEGIAYDGMLYRQVAEKLRAGSLEPLEGYGTVVFIGLNALNECEKVLLKHFMDEGRADFYWDFCGSMLRDEKNAASLFMKENIKDFPSRYVLDDSDVTAPCIQAVSVPSAVGEAKYAGEILSSLGDGIGRETAVVLPDSSLLAPLLSAIPQNVSSINVTMGCPMEGSALYSFMRSLKELHLHSRRLPSGKMKFYHRNVIDLLHHRYLCSQPGVQDTIKTIFSCNMVYVEPELPGTSPLLKTVFRVVIDDFESTENTGQLADYCKDVLWELGVSAPSIDREFIKKYLSAVVKIADMRLPVRPATWFRLTDTLVAGATVPFKGEPLSGIQIMGPLETRALDFKNVIITSMNEGLFPSNKNDSSFIPFVLRKGFGLPTYEYEDAIWAYYFYRLISRAEKVFLISDTRVEGLKGGGESRYVKQIEYLYSDKAVFSRKNVSFFSGPGMAPQSGQVVKTPEISSLMEKIFFEDRTPFSYSSLNDYVTCPLKFYYAHVAREIPEEELVDDVDYSSFGRWYHLAMQTLYGPWVGREMTRQCIEKMISDRDALSAVVDESFSKITQNTEIRGANLINREIILRLVEKTLEADAGFAPLKIAGLERWLTAPFSLDDGRHVMLGGFIDRLDICDGRLRIIDYKTGAVDLKYKDVSEVFDKGRQKRPGIILQLFIYRYLLEHAGQSMAMGYPMAGVIYSLKEIFRSSPQEFCFTDGDYSSMRKGTASLIEEILDPAVPFTEGPSAKCEYCDFASICKKTEV</sequence>
<dbReference type="InterPro" id="IPR011335">
    <property type="entry name" value="Restrct_endonuc-II-like"/>
</dbReference>
<evidence type="ECO:0000259" key="1">
    <source>
        <dbReference type="Pfam" id="PF12705"/>
    </source>
</evidence>
<organism evidence="2 3">
    <name type="scientific">Candidatus Merdivivens pullistercoris</name>
    <dbReference type="NCBI Taxonomy" id="2840873"/>
    <lineage>
        <taxon>Bacteria</taxon>
        <taxon>Pseudomonadati</taxon>
        <taxon>Bacteroidota</taxon>
        <taxon>Bacteroidia</taxon>
        <taxon>Bacteroidales</taxon>
        <taxon>Muribaculaceae</taxon>
        <taxon>Muribaculaceae incertae sedis</taxon>
        <taxon>Candidatus Merdivivens</taxon>
    </lineage>
</organism>
<dbReference type="InterPro" id="IPR027417">
    <property type="entry name" value="P-loop_NTPase"/>
</dbReference>
<dbReference type="AlphaFoldDB" id="A0A9D9I5H8"/>
<reference evidence="2" key="1">
    <citation type="submission" date="2020-10" db="EMBL/GenBank/DDBJ databases">
        <authorList>
            <person name="Gilroy R."/>
        </authorList>
    </citation>
    <scope>NUCLEOTIDE SEQUENCE</scope>
    <source>
        <strain evidence="2">10037</strain>
    </source>
</reference>
<dbReference type="SUPFAM" id="SSF52980">
    <property type="entry name" value="Restriction endonuclease-like"/>
    <property type="match status" value="1"/>
</dbReference>